<evidence type="ECO:0000313" key="2">
    <source>
        <dbReference type="Proteomes" id="UP000198597"/>
    </source>
</evidence>
<proteinExistence type="predicted"/>
<dbReference type="Pfam" id="PF16264">
    <property type="entry name" value="SatD"/>
    <property type="match status" value="1"/>
</dbReference>
<dbReference type="InterPro" id="IPR032580">
    <property type="entry name" value="SatD"/>
</dbReference>
<evidence type="ECO:0000313" key="1">
    <source>
        <dbReference type="EMBL" id="SDO69566.1"/>
    </source>
</evidence>
<sequence length="264" mass="30494">MNIYSVINIDLVKSRKIENRIEIQCKIKEYFLKLNNKYDNLLVSPITFILGDEWQIVIRDVKESYNIFTEIKLFLHLSKLDCYCGIGIGTISTNESNDTREMDGDAFIYAREAINIAKKSNRFYNEVIHTKDCKLVLKGNHIDMTRNHNNQLLVNESDTLLECAVTSTEDDNISLGLIDIINNIMQNNEMIENKFTDKQIDIISLYEELGSYSNIEKEYPNYTKSGISNKLSASNYFLTIYNKKVISKLLDIYAYTLGGEYCGY</sequence>
<organism evidence="1 2">
    <name type="scientific">Clostridium gasigenes</name>
    <dbReference type="NCBI Taxonomy" id="94869"/>
    <lineage>
        <taxon>Bacteria</taxon>
        <taxon>Bacillati</taxon>
        <taxon>Bacillota</taxon>
        <taxon>Clostridia</taxon>
        <taxon>Eubacteriales</taxon>
        <taxon>Clostridiaceae</taxon>
        <taxon>Clostridium</taxon>
    </lineage>
</organism>
<dbReference type="AlphaFoldDB" id="A0A1H0LNI2"/>
<protein>
    <submittedName>
        <fullName evidence="1">SatD family (SatD)</fullName>
    </submittedName>
</protein>
<dbReference type="STRING" id="94869.SAMN04488529_101141"/>
<gene>
    <name evidence="1" type="ORF">SAMN04488529_101141</name>
</gene>
<dbReference type="EMBL" id="FNJM01000001">
    <property type="protein sequence ID" value="SDO69566.1"/>
    <property type="molecule type" value="Genomic_DNA"/>
</dbReference>
<keyword evidence="2" id="KW-1185">Reference proteome</keyword>
<reference evidence="1 2" key="1">
    <citation type="submission" date="2016-10" db="EMBL/GenBank/DDBJ databases">
        <authorList>
            <person name="de Groot N.N."/>
        </authorList>
    </citation>
    <scope>NUCLEOTIDE SEQUENCE [LARGE SCALE GENOMIC DNA]</scope>
    <source>
        <strain evidence="1 2">DSM 12272</strain>
    </source>
</reference>
<name>A0A1H0LNI2_9CLOT</name>
<dbReference type="Proteomes" id="UP000198597">
    <property type="component" value="Unassembled WGS sequence"/>
</dbReference>
<accession>A0A1H0LNI2</accession>
<dbReference type="GeneID" id="65310243"/>
<dbReference type="RefSeq" id="WP_167866480.1">
    <property type="nucleotide sequence ID" value="NZ_CP071376.1"/>
</dbReference>